<keyword evidence="1" id="KW-0472">Membrane</keyword>
<gene>
    <name evidence="2" type="ORF">BED47_04140</name>
</gene>
<dbReference type="PROSITE" id="PS51257">
    <property type="entry name" value="PROKAR_LIPOPROTEIN"/>
    <property type="match status" value="1"/>
</dbReference>
<sequence>MSNEVKEECKKDLEGLHVFLIVIVFSCLQYFFHLSDFIMLILSVLYVFIIVYFVDKWKTKEILRYFTLLIIVYFINKLFFL</sequence>
<evidence type="ECO:0000256" key="1">
    <source>
        <dbReference type="SAM" id="Phobius"/>
    </source>
</evidence>
<protein>
    <submittedName>
        <fullName evidence="2">Uncharacterized protein</fullName>
    </submittedName>
</protein>
<feature type="transmembrane region" description="Helical" evidence="1">
    <location>
        <begin position="37"/>
        <end position="55"/>
    </location>
</feature>
<feature type="transmembrane region" description="Helical" evidence="1">
    <location>
        <begin position="12"/>
        <end position="31"/>
    </location>
</feature>
<name>A0ABX2ZUQ8_9BACI</name>
<keyword evidence="3" id="KW-1185">Reference proteome</keyword>
<organism evidence="2 3">
    <name type="scientific">Gottfriedia luciferensis</name>
    <dbReference type="NCBI Taxonomy" id="178774"/>
    <lineage>
        <taxon>Bacteria</taxon>
        <taxon>Bacillati</taxon>
        <taxon>Bacillota</taxon>
        <taxon>Bacilli</taxon>
        <taxon>Bacillales</taxon>
        <taxon>Bacillaceae</taxon>
        <taxon>Gottfriedia</taxon>
    </lineage>
</organism>
<feature type="transmembrane region" description="Helical" evidence="1">
    <location>
        <begin position="62"/>
        <end position="80"/>
    </location>
</feature>
<comment type="caution">
    <text evidence="2">The sequence shown here is derived from an EMBL/GenBank/DDBJ whole genome shotgun (WGS) entry which is preliminary data.</text>
</comment>
<keyword evidence="1" id="KW-0812">Transmembrane</keyword>
<dbReference type="Proteomes" id="UP000094580">
    <property type="component" value="Unassembled WGS sequence"/>
</dbReference>
<accession>A0ABX2ZUQ8</accession>
<proteinExistence type="predicted"/>
<reference evidence="2 3" key="1">
    <citation type="submission" date="2016-07" db="EMBL/GenBank/DDBJ databases">
        <authorList>
            <person name="Townsley L."/>
            <person name="Shank E.A."/>
        </authorList>
    </citation>
    <scope>NUCLEOTIDE SEQUENCE [LARGE SCALE GENOMIC DNA]</scope>
    <source>
        <strain evidence="2 3">CH01</strain>
    </source>
</reference>
<evidence type="ECO:0000313" key="3">
    <source>
        <dbReference type="Proteomes" id="UP000094580"/>
    </source>
</evidence>
<evidence type="ECO:0000313" key="2">
    <source>
        <dbReference type="EMBL" id="ODG93480.1"/>
    </source>
</evidence>
<keyword evidence="1" id="KW-1133">Transmembrane helix</keyword>
<dbReference type="EMBL" id="MDKC01000002">
    <property type="protein sequence ID" value="ODG93480.1"/>
    <property type="molecule type" value="Genomic_DNA"/>
</dbReference>